<dbReference type="RefSeq" id="WP_135583390.1">
    <property type="nucleotide sequence ID" value="NZ_RQGO01000005.1"/>
</dbReference>
<accession>A0A4Z1ALN4</accession>
<name>A0A4Z1ALN4_9LEPT</name>
<comment type="caution">
    <text evidence="1">The sequence shown here is derived from an EMBL/GenBank/DDBJ whole genome shotgun (WGS) entry which is preliminary data.</text>
</comment>
<proteinExistence type="predicted"/>
<evidence type="ECO:0000313" key="1">
    <source>
        <dbReference type="EMBL" id="TGL90422.1"/>
    </source>
</evidence>
<dbReference type="AlphaFoldDB" id="A0A4Z1ALN4"/>
<evidence type="ECO:0000313" key="2">
    <source>
        <dbReference type="Proteomes" id="UP000298263"/>
    </source>
</evidence>
<reference evidence="1" key="1">
    <citation type="journal article" date="2019" name="PLoS Negl. Trop. Dis.">
        <title>Revisiting the worldwide diversity of Leptospira species in the environment.</title>
        <authorList>
            <person name="Vincent A.T."/>
            <person name="Schiettekatte O."/>
            <person name="Bourhy P."/>
            <person name="Veyrier F.J."/>
            <person name="Picardeau M."/>
        </authorList>
    </citation>
    <scope>NUCLEOTIDE SEQUENCE [LARGE SCALE GENOMIC DNA]</scope>
    <source>
        <strain evidence="1">201702422</strain>
    </source>
</reference>
<keyword evidence="2" id="KW-1185">Reference proteome</keyword>
<dbReference type="OrthoDB" id="345545at2"/>
<organism evidence="1 2">
    <name type="scientific">Leptospira congkakensis</name>
    <dbReference type="NCBI Taxonomy" id="2484932"/>
    <lineage>
        <taxon>Bacteria</taxon>
        <taxon>Pseudomonadati</taxon>
        <taxon>Spirochaetota</taxon>
        <taxon>Spirochaetia</taxon>
        <taxon>Leptospirales</taxon>
        <taxon>Leptospiraceae</taxon>
        <taxon>Leptospira</taxon>
    </lineage>
</organism>
<sequence>MNWFPFQKKRQSILISKDVITRIEEESIKQGKPQVLFVELKRNQDGLGNVLVGFADKNITDIGFIRFPNKKMESILSLGELRFEFGKFYFYPNVDLEWKNTPKPNIYQITSNYEFSSEPIYLEAENFFRLRRELKECFQREGVHSVFFKKNICQLEISNLNQTIEERISEEILTYLSSLYQSPWVE</sequence>
<protein>
    <submittedName>
        <fullName evidence="1">Uncharacterized protein</fullName>
    </submittedName>
</protein>
<dbReference type="Proteomes" id="UP000298263">
    <property type="component" value="Unassembled WGS sequence"/>
</dbReference>
<dbReference type="EMBL" id="RQGP01000022">
    <property type="protein sequence ID" value="TGL90422.1"/>
    <property type="molecule type" value="Genomic_DNA"/>
</dbReference>
<gene>
    <name evidence="1" type="ORF">EHQ69_10795</name>
</gene>